<feature type="domain" description="Zinc finger DksA/TraR C4-type" evidence="5">
    <location>
        <begin position="79"/>
        <end position="112"/>
    </location>
</feature>
<sequence length="124" mass="13935">MTQTGQHDWAPQIERLQTWRAELLARTTQIDRELDRVLDRDMEDQAIQTEHRDVAEKLGAVGLREIRAIDAALERIKAGEYGICRVCGGDISPERLLAVPTTTECRDCAQSHAAKARNMASRGH</sequence>
<dbReference type="AlphaFoldDB" id="A0A1N7L0I3"/>
<evidence type="ECO:0000313" key="7">
    <source>
        <dbReference type="EMBL" id="SIS67170.1"/>
    </source>
</evidence>
<organism evidence="7 8">
    <name type="scientific">Roseivivax lentus</name>
    <dbReference type="NCBI Taxonomy" id="633194"/>
    <lineage>
        <taxon>Bacteria</taxon>
        <taxon>Pseudomonadati</taxon>
        <taxon>Pseudomonadota</taxon>
        <taxon>Alphaproteobacteria</taxon>
        <taxon>Rhodobacterales</taxon>
        <taxon>Roseobacteraceae</taxon>
        <taxon>Roseivivax</taxon>
    </lineage>
</organism>
<dbReference type="Gene3D" id="1.20.120.910">
    <property type="entry name" value="DksA, coiled-coil domain"/>
    <property type="match status" value="1"/>
</dbReference>
<reference evidence="8" key="1">
    <citation type="submission" date="2017-01" db="EMBL/GenBank/DDBJ databases">
        <authorList>
            <person name="Varghese N."/>
            <person name="Submissions S."/>
        </authorList>
    </citation>
    <scope>NUCLEOTIDE SEQUENCE [LARGE SCALE GENOMIC DNA]</scope>
    <source>
        <strain evidence="8">DSM 29430</strain>
    </source>
</reference>
<dbReference type="InterPro" id="IPR048487">
    <property type="entry name" value="DksA-like_N"/>
</dbReference>
<dbReference type="EMBL" id="FTOQ01000002">
    <property type="protein sequence ID" value="SIS67170.1"/>
    <property type="molecule type" value="Genomic_DNA"/>
</dbReference>
<keyword evidence="1" id="KW-0479">Metal-binding</keyword>
<dbReference type="InterPro" id="IPR037187">
    <property type="entry name" value="DnaK_N"/>
</dbReference>
<keyword evidence="2" id="KW-0863">Zinc-finger</keyword>
<protein>
    <submittedName>
        <fullName evidence="7">Transcriptional regulator, TraR/DksA family</fullName>
    </submittedName>
</protein>
<dbReference type="SUPFAM" id="SSF57716">
    <property type="entry name" value="Glucocorticoid receptor-like (DNA-binding domain)"/>
    <property type="match status" value="1"/>
</dbReference>
<dbReference type="Pfam" id="PF21173">
    <property type="entry name" value="DksA-like_N"/>
    <property type="match status" value="1"/>
</dbReference>
<feature type="domain" description="DnaK suppressor protein-like N-terminal" evidence="6">
    <location>
        <begin position="15"/>
        <end position="76"/>
    </location>
</feature>
<evidence type="ECO:0000256" key="1">
    <source>
        <dbReference type="ARBA" id="ARBA00022723"/>
    </source>
</evidence>
<dbReference type="PROSITE" id="PS51128">
    <property type="entry name" value="ZF_DKSA_2"/>
    <property type="match status" value="1"/>
</dbReference>
<dbReference type="RefSeq" id="WP_076445557.1">
    <property type="nucleotide sequence ID" value="NZ_FTOQ01000002.1"/>
</dbReference>
<dbReference type="SUPFAM" id="SSF109635">
    <property type="entry name" value="DnaK suppressor protein DksA, alpha-hairpin domain"/>
    <property type="match status" value="1"/>
</dbReference>
<evidence type="ECO:0000256" key="2">
    <source>
        <dbReference type="ARBA" id="ARBA00022771"/>
    </source>
</evidence>
<evidence type="ECO:0000313" key="8">
    <source>
        <dbReference type="Proteomes" id="UP000186684"/>
    </source>
</evidence>
<evidence type="ECO:0000256" key="4">
    <source>
        <dbReference type="PROSITE-ProRule" id="PRU00510"/>
    </source>
</evidence>
<evidence type="ECO:0000259" key="5">
    <source>
        <dbReference type="Pfam" id="PF01258"/>
    </source>
</evidence>
<evidence type="ECO:0000259" key="6">
    <source>
        <dbReference type="Pfam" id="PF21173"/>
    </source>
</evidence>
<keyword evidence="3" id="KW-0862">Zinc</keyword>
<name>A0A1N7L0I3_9RHOB</name>
<dbReference type="Proteomes" id="UP000186684">
    <property type="component" value="Unassembled WGS sequence"/>
</dbReference>
<dbReference type="InterPro" id="IPR000962">
    <property type="entry name" value="Znf_DskA_TraR"/>
</dbReference>
<accession>A0A1N7L0I3</accession>
<keyword evidence="8" id="KW-1185">Reference proteome</keyword>
<proteinExistence type="predicted"/>
<dbReference type="PANTHER" id="PTHR33823">
    <property type="entry name" value="RNA POLYMERASE-BINDING TRANSCRIPTION FACTOR DKSA-RELATED"/>
    <property type="match status" value="1"/>
</dbReference>
<gene>
    <name evidence="7" type="ORF">SAMN05421759_102236</name>
</gene>
<evidence type="ECO:0000256" key="3">
    <source>
        <dbReference type="ARBA" id="ARBA00022833"/>
    </source>
</evidence>
<dbReference type="PANTHER" id="PTHR33823:SF4">
    <property type="entry name" value="GENERAL STRESS PROTEIN 16O"/>
    <property type="match status" value="1"/>
</dbReference>
<dbReference type="GO" id="GO:0008270">
    <property type="term" value="F:zinc ion binding"/>
    <property type="evidence" value="ECO:0007669"/>
    <property type="project" value="UniProtKB-KW"/>
</dbReference>
<dbReference type="OrthoDB" id="1121111at2"/>
<dbReference type="Pfam" id="PF01258">
    <property type="entry name" value="zf-dskA_traR"/>
    <property type="match status" value="1"/>
</dbReference>
<dbReference type="STRING" id="633194.SAMN05421759_102236"/>
<feature type="zinc finger region" description="dksA C4-type" evidence="4">
    <location>
        <begin position="84"/>
        <end position="108"/>
    </location>
</feature>